<keyword evidence="2" id="KW-1003">Cell membrane</keyword>
<sequence>MSEASLDPPILETRRDCAPAHVSTDTPTSEHAPVAVPTPAEPVAPQGRGRRNLLPILGILVSIVALGGVVWWATKQEAPTFPSTAGQIAALIGAIALYGLATVVRAERWERLMKDEGAKPKRADMYMLTVIGYMGNNVLPARAGDAIRVFLAAPRADTSKRTVVGTLVAERLLDVAVLLVLFVVVGYGLLGEVGGDSVELIAIVAVVGIAAAAVGWRFVRNNEKVHGALAPIASATIGLRKAHHGSRLLAMTLLIWAIETGVWMSTGAAVGFNMDPIEGMYMVALASVFSMIPSGPGYAGTQDAAVATGVKALGGSGGTAVSYMLMLRFVIVVPITILGLILLVARYGGIKNLRAARADARS</sequence>
<evidence type="ECO:0000256" key="4">
    <source>
        <dbReference type="ARBA" id="ARBA00022989"/>
    </source>
</evidence>
<feature type="transmembrane region" description="Helical" evidence="7">
    <location>
        <begin position="168"/>
        <end position="188"/>
    </location>
</feature>
<dbReference type="PANTHER" id="PTHR39087:SF2">
    <property type="entry name" value="UPF0104 MEMBRANE PROTEIN MJ1595"/>
    <property type="match status" value="1"/>
</dbReference>
<organism evidence="8 9">
    <name type="scientific">Solirubrobacter pauli</name>
    <dbReference type="NCBI Taxonomy" id="166793"/>
    <lineage>
        <taxon>Bacteria</taxon>
        <taxon>Bacillati</taxon>
        <taxon>Actinomycetota</taxon>
        <taxon>Thermoleophilia</taxon>
        <taxon>Solirubrobacterales</taxon>
        <taxon>Solirubrobacteraceae</taxon>
        <taxon>Solirubrobacter</taxon>
    </lineage>
</organism>
<dbReference type="Proteomes" id="UP000278962">
    <property type="component" value="Unassembled WGS sequence"/>
</dbReference>
<name>A0A660L0G1_9ACTN</name>
<feature type="compositionally biased region" description="Low complexity" evidence="6">
    <location>
        <begin position="32"/>
        <end position="45"/>
    </location>
</feature>
<protein>
    <recommendedName>
        <fullName evidence="10">Lysylphosphatidylglycerol synthase-like protein</fullName>
    </recommendedName>
</protein>
<evidence type="ECO:0000313" key="9">
    <source>
        <dbReference type="Proteomes" id="UP000278962"/>
    </source>
</evidence>
<proteinExistence type="predicted"/>
<evidence type="ECO:0000256" key="3">
    <source>
        <dbReference type="ARBA" id="ARBA00022692"/>
    </source>
</evidence>
<keyword evidence="5 7" id="KW-0472">Membrane</keyword>
<keyword evidence="9" id="KW-1185">Reference proteome</keyword>
<evidence type="ECO:0008006" key="10">
    <source>
        <dbReference type="Google" id="ProtNLM"/>
    </source>
</evidence>
<feature type="transmembrane region" description="Helical" evidence="7">
    <location>
        <begin position="325"/>
        <end position="345"/>
    </location>
</feature>
<feature type="transmembrane region" description="Helical" evidence="7">
    <location>
        <begin position="200"/>
        <end position="219"/>
    </location>
</feature>
<dbReference type="Pfam" id="PF03706">
    <property type="entry name" value="LPG_synthase_TM"/>
    <property type="match status" value="1"/>
</dbReference>
<keyword evidence="3 7" id="KW-0812">Transmembrane</keyword>
<feature type="region of interest" description="Disordered" evidence="6">
    <location>
        <begin position="1"/>
        <end position="47"/>
    </location>
</feature>
<gene>
    <name evidence="8" type="ORF">C8N24_5438</name>
</gene>
<comment type="caution">
    <text evidence="8">The sequence shown here is derived from an EMBL/GenBank/DDBJ whole genome shotgun (WGS) entry which is preliminary data.</text>
</comment>
<feature type="transmembrane region" description="Helical" evidence="7">
    <location>
        <begin position="248"/>
        <end position="272"/>
    </location>
</feature>
<evidence type="ECO:0000256" key="6">
    <source>
        <dbReference type="SAM" id="MobiDB-lite"/>
    </source>
</evidence>
<dbReference type="InterPro" id="IPR022791">
    <property type="entry name" value="L-PG_synthase/AglD"/>
</dbReference>
<evidence type="ECO:0000256" key="5">
    <source>
        <dbReference type="ARBA" id="ARBA00023136"/>
    </source>
</evidence>
<feature type="transmembrane region" description="Helical" evidence="7">
    <location>
        <begin position="85"/>
        <end position="104"/>
    </location>
</feature>
<dbReference type="PANTHER" id="PTHR39087">
    <property type="entry name" value="UPF0104 MEMBRANE PROTEIN MJ1595"/>
    <property type="match status" value="1"/>
</dbReference>
<keyword evidence="4 7" id="KW-1133">Transmembrane helix</keyword>
<dbReference type="AlphaFoldDB" id="A0A660L0G1"/>
<evidence type="ECO:0000256" key="2">
    <source>
        <dbReference type="ARBA" id="ARBA00022475"/>
    </source>
</evidence>
<accession>A0A660L0G1</accession>
<dbReference type="EMBL" id="RBIL01000002">
    <property type="protein sequence ID" value="RKQ87417.1"/>
    <property type="molecule type" value="Genomic_DNA"/>
</dbReference>
<reference evidence="8 9" key="1">
    <citation type="submission" date="2018-10" db="EMBL/GenBank/DDBJ databases">
        <title>Genomic Encyclopedia of Archaeal and Bacterial Type Strains, Phase II (KMG-II): from individual species to whole genera.</title>
        <authorList>
            <person name="Goeker M."/>
        </authorList>
    </citation>
    <scope>NUCLEOTIDE SEQUENCE [LARGE SCALE GENOMIC DNA]</scope>
    <source>
        <strain evidence="8 9">DSM 14954</strain>
    </source>
</reference>
<dbReference type="OrthoDB" id="5242769at2"/>
<evidence type="ECO:0000256" key="7">
    <source>
        <dbReference type="SAM" id="Phobius"/>
    </source>
</evidence>
<feature type="transmembrane region" description="Helical" evidence="7">
    <location>
        <begin position="53"/>
        <end position="73"/>
    </location>
</feature>
<comment type="subcellular location">
    <subcellularLocation>
        <location evidence="1">Cell membrane</location>
        <topology evidence="1">Multi-pass membrane protein</topology>
    </subcellularLocation>
</comment>
<evidence type="ECO:0000313" key="8">
    <source>
        <dbReference type="EMBL" id="RKQ87417.1"/>
    </source>
</evidence>
<evidence type="ECO:0000256" key="1">
    <source>
        <dbReference type="ARBA" id="ARBA00004651"/>
    </source>
</evidence>
<dbReference type="GO" id="GO:0005886">
    <property type="term" value="C:plasma membrane"/>
    <property type="evidence" value="ECO:0007669"/>
    <property type="project" value="UniProtKB-SubCell"/>
</dbReference>